<dbReference type="EMBL" id="RFFG01000010">
    <property type="protein sequence ID" value="RMI46188.1"/>
    <property type="molecule type" value="Genomic_DNA"/>
</dbReference>
<dbReference type="PANTHER" id="PTHR24421">
    <property type="entry name" value="NITRATE/NITRITE SENSOR PROTEIN NARX-RELATED"/>
    <property type="match status" value="1"/>
</dbReference>
<dbReference type="PANTHER" id="PTHR24421:SF62">
    <property type="entry name" value="SENSORY TRANSDUCTION HISTIDINE KINASE"/>
    <property type="match status" value="1"/>
</dbReference>
<dbReference type="GO" id="GO:0000155">
    <property type="term" value="F:phosphorelay sensor kinase activity"/>
    <property type="evidence" value="ECO:0007669"/>
    <property type="project" value="InterPro"/>
</dbReference>
<comment type="cofactor">
    <cofactor evidence="2">
        <name>[4Fe-4S] cluster</name>
        <dbReference type="ChEBI" id="CHEBI:49883"/>
    </cofactor>
</comment>
<sequence>MPDAGDAGDARGVLVWPRWLRSGAPFVLLGAGAALATVSADALMTPDRRRATVVLAVAALVLETWWGLAGGRGRPRGPAHRIYYLLRWAAGFGLAWCNPLFAVYALLGYYDAERLLPRHLVRPALFATAVTMAGSNAGGLPPAEGRHWLAFVALLALHAGLALGFDHLVVKDSEYAASRAAALAEARRANARLTQALQENAGLHAQLLLQAREAGVADERRRLAAEIHDTLAQGLTGIVTQLQAAADSPDPATTRGHVRRASALARHSLGEARRSVQDLGPGQLEHDPLCTALEKIVKDWSDETGVQAEFVLTGTAEPLHDEIEAALLRIAQEALANVARHADARRTGVTLSYMDDEVSLDVRDDGTGFDPRTPPAREGAGGFGLSGMRARAERVAGTLNVESAPGFGTALSAQVPLVRHD</sequence>
<evidence type="ECO:0000256" key="2">
    <source>
        <dbReference type="ARBA" id="ARBA00001966"/>
    </source>
</evidence>
<dbReference type="CDD" id="cd16917">
    <property type="entry name" value="HATPase_UhpB-NarQ-NarX-like"/>
    <property type="match status" value="1"/>
</dbReference>
<dbReference type="GO" id="GO:0051539">
    <property type="term" value="F:4 iron, 4 sulfur cluster binding"/>
    <property type="evidence" value="ECO:0007669"/>
    <property type="project" value="UniProtKB-KW"/>
</dbReference>
<dbReference type="Gene3D" id="3.30.565.10">
    <property type="entry name" value="Histidine kinase-like ATPase, C-terminal domain"/>
    <property type="match status" value="1"/>
</dbReference>
<dbReference type="GO" id="GO:0016020">
    <property type="term" value="C:membrane"/>
    <property type="evidence" value="ECO:0007669"/>
    <property type="project" value="InterPro"/>
</dbReference>
<evidence type="ECO:0000313" key="20">
    <source>
        <dbReference type="EMBL" id="RMI46188.1"/>
    </source>
</evidence>
<reference evidence="20 21" key="1">
    <citation type="submission" date="2018-10" db="EMBL/GenBank/DDBJ databases">
        <title>Isolation from soil.</title>
        <authorList>
            <person name="Hu J."/>
        </authorList>
    </citation>
    <scope>NUCLEOTIDE SEQUENCE [LARGE SCALE GENOMIC DNA]</scope>
    <source>
        <strain evidence="20 21">NEAU-Ht49</strain>
    </source>
</reference>
<dbReference type="GO" id="GO:0046983">
    <property type="term" value="F:protein dimerization activity"/>
    <property type="evidence" value="ECO:0007669"/>
    <property type="project" value="InterPro"/>
</dbReference>
<dbReference type="SUPFAM" id="SSF55874">
    <property type="entry name" value="ATPase domain of HSP90 chaperone/DNA topoisomerase II/histidine kinase"/>
    <property type="match status" value="1"/>
</dbReference>
<dbReference type="InterPro" id="IPR036890">
    <property type="entry name" value="HATPase_C_sf"/>
</dbReference>
<comment type="subcellular location">
    <subcellularLocation>
        <location evidence="3">Cytoplasm</location>
    </subcellularLocation>
</comment>
<dbReference type="OrthoDB" id="144293at2"/>
<accession>A0A3M2MG12</accession>
<evidence type="ECO:0000256" key="13">
    <source>
        <dbReference type="ARBA" id="ARBA00023014"/>
    </source>
</evidence>
<evidence type="ECO:0000256" key="11">
    <source>
        <dbReference type="ARBA" id="ARBA00023004"/>
    </source>
</evidence>
<evidence type="ECO:0000256" key="17">
    <source>
        <dbReference type="SAM" id="MobiDB-lite"/>
    </source>
</evidence>
<evidence type="ECO:0000256" key="5">
    <source>
        <dbReference type="ARBA" id="ARBA00017322"/>
    </source>
</evidence>
<evidence type="ECO:0000256" key="10">
    <source>
        <dbReference type="ARBA" id="ARBA00022777"/>
    </source>
</evidence>
<evidence type="ECO:0000256" key="18">
    <source>
        <dbReference type="SAM" id="Phobius"/>
    </source>
</evidence>
<feature type="transmembrane region" description="Helical" evidence="18">
    <location>
        <begin position="24"/>
        <end position="44"/>
    </location>
</feature>
<feature type="domain" description="Histidine kinase" evidence="19">
    <location>
        <begin position="327"/>
        <end position="419"/>
    </location>
</feature>
<dbReference type="InterPro" id="IPR011712">
    <property type="entry name" value="Sig_transdc_His_kin_sub3_dim/P"/>
</dbReference>
<keyword evidence="7" id="KW-0963">Cytoplasm</keyword>
<evidence type="ECO:0000256" key="7">
    <source>
        <dbReference type="ARBA" id="ARBA00022490"/>
    </source>
</evidence>
<keyword evidence="13" id="KW-0411">Iron-sulfur</keyword>
<protein>
    <recommendedName>
        <fullName evidence="5">Oxygen sensor histidine kinase NreB</fullName>
        <ecNumber evidence="4">2.7.13.3</ecNumber>
    </recommendedName>
    <alternativeName>
        <fullName evidence="15">Nitrogen regulation protein B</fullName>
    </alternativeName>
</protein>
<evidence type="ECO:0000313" key="21">
    <source>
        <dbReference type="Proteomes" id="UP000282674"/>
    </source>
</evidence>
<comment type="catalytic activity">
    <reaction evidence="1">
        <text>ATP + protein L-histidine = ADP + protein N-phospho-L-histidine.</text>
        <dbReference type="EC" id="2.7.13.3"/>
    </reaction>
</comment>
<evidence type="ECO:0000256" key="12">
    <source>
        <dbReference type="ARBA" id="ARBA00023012"/>
    </source>
</evidence>
<evidence type="ECO:0000259" key="19">
    <source>
        <dbReference type="PROSITE" id="PS50109"/>
    </source>
</evidence>
<evidence type="ECO:0000256" key="3">
    <source>
        <dbReference type="ARBA" id="ARBA00004496"/>
    </source>
</evidence>
<keyword evidence="16" id="KW-0175">Coiled coil</keyword>
<keyword evidence="18" id="KW-1133">Transmembrane helix</keyword>
<keyword evidence="9" id="KW-0479">Metal-binding</keyword>
<gene>
    <name evidence="20" type="ORF">EBO15_07730</name>
</gene>
<evidence type="ECO:0000256" key="16">
    <source>
        <dbReference type="SAM" id="Coils"/>
    </source>
</evidence>
<evidence type="ECO:0000256" key="8">
    <source>
        <dbReference type="ARBA" id="ARBA00022679"/>
    </source>
</evidence>
<dbReference type="PROSITE" id="PS50109">
    <property type="entry name" value="HIS_KIN"/>
    <property type="match status" value="1"/>
</dbReference>
<evidence type="ECO:0000256" key="6">
    <source>
        <dbReference type="ARBA" id="ARBA00022485"/>
    </source>
</evidence>
<dbReference type="Proteomes" id="UP000282674">
    <property type="component" value="Unassembled WGS sequence"/>
</dbReference>
<keyword evidence="6" id="KW-0004">4Fe-4S</keyword>
<keyword evidence="8" id="KW-0808">Transferase</keyword>
<keyword evidence="18" id="KW-0472">Membrane</keyword>
<keyword evidence="10 20" id="KW-0418">Kinase</keyword>
<name>A0A3M2MG12_9ACTN</name>
<feature type="coiled-coil region" evidence="16">
    <location>
        <begin position="179"/>
        <end position="206"/>
    </location>
</feature>
<comment type="function">
    <text evidence="14">Member of the two-component regulatory system NreB/NreC involved in the control of dissimilatory nitrate/nitrite reduction in response to oxygen. NreB functions as a direct oxygen sensor histidine kinase which is autophosphorylated, in the absence of oxygen, probably at the conserved histidine residue, and transfers its phosphate group probably to a conserved aspartate residue of NreC. NreB/NreC activates the expression of the nitrate (narGHJI) and nitrite (nir) reductase operons, as well as the putative nitrate transporter gene narT.</text>
</comment>
<dbReference type="Pfam" id="PF07730">
    <property type="entry name" value="HisKA_3"/>
    <property type="match status" value="1"/>
</dbReference>
<feature type="region of interest" description="Disordered" evidence="17">
    <location>
        <begin position="363"/>
        <end position="385"/>
    </location>
</feature>
<dbReference type="InterPro" id="IPR003594">
    <property type="entry name" value="HATPase_dom"/>
</dbReference>
<keyword evidence="12" id="KW-0902">Two-component regulatory system</keyword>
<keyword evidence="11" id="KW-0408">Iron</keyword>
<dbReference type="AlphaFoldDB" id="A0A3M2MG12"/>
<organism evidence="20 21">
    <name type="scientific">Actinomadura harenae</name>
    <dbReference type="NCBI Taxonomy" id="2483351"/>
    <lineage>
        <taxon>Bacteria</taxon>
        <taxon>Bacillati</taxon>
        <taxon>Actinomycetota</taxon>
        <taxon>Actinomycetes</taxon>
        <taxon>Streptosporangiales</taxon>
        <taxon>Thermomonosporaceae</taxon>
        <taxon>Actinomadura</taxon>
    </lineage>
</organism>
<evidence type="ECO:0000256" key="1">
    <source>
        <dbReference type="ARBA" id="ARBA00000085"/>
    </source>
</evidence>
<dbReference type="InterPro" id="IPR050482">
    <property type="entry name" value="Sensor_HK_TwoCompSys"/>
</dbReference>
<dbReference type="EC" id="2.7.13.3" evidence="4"/>
<evidence type="ECO:0000256" key="15">
    <source>
        <dbReference type="ARBA" id="ARBA00030800"/>
    </source>
</evidence>
<dbReference type="SMART" id="SM00387">
    <property type="entry name" value="HATPase_c"/>
    <property type="match status" value="1"/>
</dbReference>
<keyword evidence="21" id="KW-1185">Reference proteome</keyword>
<feature type="transmembrane region" description="Helical" evidence="18">
    <location>
        <begin position="51"/>
        <end position="68"/>
    </location>
</feature>
<dbReference type="GO" id="GO:0046872">
    <property type="term" value="F:metal ion binding"/>
    <property type="evidence" value="ECO:0007669"/>
    <property type="project" value="UniProtKB-KW"/>
</dbReference>
<evidence type="ECO:0000256" key="4">
    <source>
        <dbReference type="ARBA" id="ARBA00012438"/>
    </source>
</evidence>
<feature type="transmembrane region" description="Helical" evidence="18">
    <location>
        <begin position="88"/>
        <end position="107"/>
    </location>
</feature>
<feature type="transmembrane region" description="Helical" evidence="18">
    <location>
        <begin position="148"/>
        <end position="169"/>
    </location>
</feature>
<dbReference type="PRINTS" id="PR00344">
    <property type="entry name" value="BCTRLSENSOR"/>
</dbReference>
<feature type="transmembrane region" description="Helical" evidence="18">
    <location>
        <begin position="119"/>
        <end position="136"/>
    </location>
</feature>
<evidence type="ECO:0000256" key="14">
    <source>
        <dbReference type="ARBA" id="ARBA00024827"/>
    </source>
</evidence>
<dbReference type="Gene3D" id="1.20.5.1930">
    <property type="match status" value="1"/>
</dbReference>
<comment type="caution">
    <text evidence="20">The sequence shown here is derived from an EMBL/GenBank/DDBJ whole genome shotgun (WGS) entry which is preliminary data.</text>
</comment>
<dbReference type="Pfam" id="PF02518">
    <property type="entry name" value="HATPase_c"/>
    <property type="match status" value="1"/>
</dbReference>
<dbReference type="InterPro" id="IPR004358">
    <property type="entry name" value="Sig_transdc_His_kin-like_C"/>
</dbReference>
<keyword evidence="18" id="KW-0812">Transmembrane</keyword>
<evidence type="ECO:0000256" key="9">
    <source>
        <dbReference type="ARBA" id="ARBA00022723"/>
    </source>
</evidence>
<dbReference type="GO" id="GO:0005737">
    <property type="term" value="C:cytoplasm"/>
    <property type="evidence" value="ECO:0007669"/>
    <property type="project" value="UniProtKB-SubCell"/>
</dbReference>
<dbReference type="InterPro" id="IPR005467">
    <property type="entry name" value="His_kinase_dom"/>
</dbReference>
<proteinExistence type="predicted"/>